<dbReference type="InterPro" id="IPR012443">
    <property type="entry name" value="DUF1646"/>
</dbReference>
<feature type="transmembrane region" description="Helical" evidence="1">
    <location>
        <begin position="287"/>
        <end position="307"/>
    </location>
</feature>
<feature type="transmembrane region" description="Helical" evidence="1">
    <location>
        <begin position="96"/>
        <end position="122"/>
    </location>
</feature>
<sequence>MFIFLVLLLLLTLFLPLLSKSIEHHLEIFLFVIGILSSVLSGILTINFVLDILKNEFLYLISITVLAGGIIFKLFYKNFQQVIYKILRNVSIQIFIFLMIVILGLISSIITAIIASLILVEIISLLPLNRDNKIIVNVLSCFSIGLGSVLTPIGEPLSTIVTSKLNANFFFIFNLIGSYIIPMILALGVLGACTVKTSANLTSKFSSTLLEDETYMAIIVRVLKVFIFIISLELLGASFKPIIDTYLINLNIEYIYIINISSAILDNATLASAEISSLMTPLHIKTILLSLLISGGMMIQGNIPNIISANKLKIKSSEWICVGFPLGFFILLIFYIIMFVI</sequence>
<evidence type="ECO:0000313" key="3">
    <source>
        <dbReference type="Proteomes" id="UP000623681"/>
    </source>
</evidence>
<dbReference type="Pfam" id="PF07854">
    <property type="entry name" value="DUF1646"/>
    <property type="match status" value="1"/>
</dbReference>
<proteinExistence type="predicted"/>
<keyword evidence="1" id="KW-0472">Membrane</keyword>
<keyword evidence="1" id="KW-1133">Transmembrane helix</keyword>
<reference evidence="2" key="1">
    <citation type="submission" date="2021-01" db="EMBL/GenBank/DDBJ databases">
        <title>Genome public.</title>
        <authorList>
            <person name="Liu C."/>
            <person name="Sun Q."/>
        </authorList>
    </citation>
    <scope>NUCLEOTIDE SEQUENCE</scope>
    <source>
        <strain evidence="2">YIM B02565</strain>
    </source>
</reference>
<name>A0A937FG01_9CLOT</name>
<feature type="transmembrane region" description="Helical" evidence="1">
    <location>
        <begin position="134"/>
        <end position="154"/>
    </location>
</feature>
<organism evidence="2 3">
    <name type="scientific">Clostridium paridis</name>
    <dbReference type="NCBI Taxonomy" id="2803863"/>
    <lineage>
        <taxon>Bacteria</taxon>
        <taxon>Bacillati</taxon>
        <taxon>Bacillota</taxon>
        <taxon>Clostridia</taxon>
        <taxon>Eubacteriales</taxon>
        <taxon>Clostridiaceae</taxon>
        <taxon>Clostridium</taxon>
    </lineage>
</organism>
<comment type="caution">
    <text evidence="2">The sequence shown here is derived from an EMBL/GenBank/DDBJ whole genome shotgun (WGS) entry which is preliminary data.</text>
</comment>
<protein>
    <submittedName>
        <fullName evidence="2">DUF1646 family protein</fullName>
    </submittedName>
</protein>
<keyword evidence="3" id="KW-1185">Reference proteome</keyword>
<feature type="transmembrane region" description="Helical" evidence="1">
    <location>
        <begin position="57"/>
        <end position="76"/>
    </location>
</feature>
<dbReference type="EMBL" id="JAESWA010000022">
    <property type="protein sequence ID" value="MBL4932498.1"/>
    <property type="molecule type" value="Genomic_DNA"/>
</dbReference>
<feature type="transmembrane region" description="Helical" evidence="1">
    <location>
        <begin position="29"/>
        <end position="50"/>
    </location>
</feature>
<dbReference type="Proteomes" id="UP000623681">
    <property type="component" value="Unassembled WGS sequence"/>
</dbReference>
<accession>A0A937FG01</accession>
<dbReference type="PIRSF" id="PIRSF019205">
    <property type="entry name" value="DUF1646"/>
    <property type="match status" value="1"/>
</dbReference>
<keyword evidence="1" id="KW-0812">Transmembrane</keyword>
<feature type="transmembrane region" description="Helical" evidence="1">
    <location>
        <begin position="214"/>
        <end position="232"/>
    </location>
</feature>
<evidence type="ECO:0000256" key="1">
    <source>
        <dbReference type="SAM" id="Phobius"/>
    </source>
</evidence>
<dbReference type="RefSeq" id="WP_202767852.1">
    <property type="nucleotide sequence ID" value="NZ_JAESWA010000022.1"/>
</dbReference>
<feature type="transmembrane region" description="Helical" evidence="1">
    <location>
        <begin position="169"/>
        <end position="193"/>
    </location>
</feature>
<gene>
    <name evidence="2" type="ORF">JK634_11815</name>
</gene>
<evidence type="ECO:0000313" key="2">
    <source>
        <dbReference type="EMBL" id="MBL4932498.1"/>
    </source>
</evidence>
<dbReference type="AlphaFoldDB" id="A0A937FG01"/>
<feature type="transmembrane region" description="Helical" evidence="1">
    <location>
        <begin position="319"/>
        <end position="340"/>
    </location>
</feature>